<name>D4DZ36_SEROD</name>
<sequence>MESRNMALVNCPECSKEISDSAFKCPSCGHQVRKPKRSFFGKVVKWVFILFNVFMIYCIFAGAGGSSDVINSAASDAERAGAALGTGLGMMMLGTIWVIGDIIIGMFVFLTRPKA</sequence>
<gene>
    <name evidence="2" type="ORF">HMPREF0758_1186</name>
</gene>
<feature type="transmembrane region" description="Helical" evidence="1">
    <location>
        <begin position="83"/>
        <end position="110"/>
    </location>
</feature>
<proteinExistence type="predicted"/>
<keyword evidence="3" id="KW-1185">Reference proteome</keyword>
<organism evidence="2 3">
    <name type="scientific">Serratia odorifera DSM 4582</name>
    <dbReference type="NCBI Taxonomy" id="667129"/>
    <lineage>
        <taxon>Bacteria</taxon>
        <taxon>Pseudomonadati</taxon>
        <taxon>Pseudomonadota</taxon>
        <taxon>Gammaproteobacteria</taxon>
        <taxon>Enterobacterales</taxon>
        <taxon>Yersiniaceae</taxon>
        <taxon>Serratia</taxon>
    </lineage>
</organism>
<evidence type="ECO:0000313" key="3">
    <source>
        <dbReference type="Proteomes" id="UP000005723"/>
    </source>
</evidence>
<dbReference type="HOGENOM" id="CLU_2168498_0_0_6"/>
<reference evidence="2 3" key="1">
    <citation type="submission" date="2010-01" db="EMBL/GenBank/DDBJ databases">
        <authorList>
            <person name="Muzny D."/>
            <person name="Qin X."/>
            <person name="Deng J."/>
            <person name="Jiang H."/>
            <person name="Liu Y."/>
            <person name="Qu J."/>
            <person name="Song X.-Z."/>
            <person name="Zhang L."/>
            <person name="Thornton R."/>
            <person name="Coyle M."/>
            <person name="Francisco L."/>
            <person name="Jackson L."/>
            <person name="Javaid M."/>
            <person name="Korchina V."/>
            <person name="Kovar C."/>
            <person name="Mata R."/>
            <person name="Mathew T."/>
            <person name="Ngo R."/>
            <person name="Nguyen L."/>
            <person name="Nguyen N."/>
            <person name="Okwuonu G."/>
            <person name="Ongeri F."/>
            <person name="Pham C."/>
            <person name="Simmons D."/>
            <person name="Wilczek-Boney K."/>
            <person name="Hale W."/>
            <person name="Jakkamsetti A."/>
            <person name="Pham P."/>
            <person name="Ruth R."/>
            <person name="San Lucas F."/>
            <person name="Warren J."/>
            <person name="Zhang J."/>
            <person name="Zhao Z."/>
            <person name="Zhou C."/>
            <person name="Zhu D."/>
            <person name="Lee S."/>
            <person name="Bess C."/>
            <person name="Blankenburg K."/>
            <person name="Forbes L."/>
            <person name="Fu Q."/>
            <person name="Gubbala S."/>
            <person name="Hirani K."/>
            <person name="Jayaseelan J.C."/>
            <person name="Lara F."/>
            <person name="Munidasa M."/>
            <person name="Palculict T."/>
            <person name="Patil S."/>
            <person name="Pu L.-L."/>
            <person name="Saada N."/>
            <person name="Tang L."/>
            <person name="Weissenberger G."/>
            <person name="Zhu Y."/>
            <person name="Hemphill L."/>
            <person name="Shang Y."/>
            <person name="Youmans B."/>
            <person name="Ayvaz T."/>
            <person name="Ross M."/>
            <person name="Santibanez J."/>
            <person name="Aqrawi P."/>
            <person name="Gross S."/>
            <person name="Joshi V."/>
            <person name="Fowler G."/>
            <person name="Nazareth L."/>
            <person name="Reid J."/>
            <person name="Worley K."/>
            <person name="Petrosino J."/>
            <person name="Highlander S."/>
            <person name="Gibbs R."/>
        </authorList>
    </citation>
    <scope>NUCLEOTIDE SEQUENCE [LARGE SCALE GENOMIC DNA]</scope>
    <source>
        <strain evidence="2 3">DSM 4582</strain>
    </source>
</reference>
<dbReference type="Proteomes" id="UP000005723">
    <property type="component" value="Unassembled WGS sequence"/>
</dbReference>
<dbReference type="EMBL" id="ADBY01000022">
    <property type="protein sequence ID" value="EFE97094.1"/>
    <property type="molecule type" value="Genomic_DNA"/>
</dbReference>
<dbReference type="STRING" id="667129.HMPREF0758_1186"/>
<keyword evidence="1" id="KW-1133">Transmembrane helix</keyword>
<keyword evidence="1" id="KW-0812">Transmembrane</keyword>
<comment type="caution">
    <text evidence="2">The sequence shown here is derived from an EMBL/GenBank/DDBJ whole genome shotgun (WGS) entry which is preliminary data.</text>
</comment>
<evidence type="ECO:0000256" key="1">
    <source>
        <dbReference type="SAM" id="Phobius"/>
    </source>
</evidence>
<evidence type="ECO:0008006" key="4">
    <source>
        <dbReference type="Google" id="ProtNLM"/>
    </source>
</evidence>
<evidence type="ECO:0000313" key="2">
    <source>
        <dbReference type="EMBL" id="EFE97094.1"/>
    </source>
</evidence>
<accession>D4DZ36</accession>
<keyword evidence="1" id="KW-0472">Membrane</keyword>
<feature type="transmembrane region" description="Helical" evidence="1">
    <location>
        <begin position="43"/>
        <end position="63"/>
    </location>
</feature>
<protein>
    <recommendedName>
        <fullName evidence="4">Zinc-ribbon domain-containing protein</fullName>
    </recommendedName>
</protein>
<dbReference type="AlphaFoldDB" id="D4DZ36"/>